<keyword evidence="5" id="KW-0564">Palmitate</keyword>
<dbReference type="InterPro" id="IPR004872">
    <property type="entry name" value="Lipoprotein_NlpA"/>
</dbReference>
<comment type="subcellular location">
    <subcellularLocation>
        <location evidence="1">Membrane</location>
        <topology evidence="1">Lipid-anchor</topology>
    </subcellularLocation>
</comment>
<name>M4ZW72_9BRAD</name>
<evidence type="ECO:0000256" key="3">
    <source>
        <dbReference type="ARBA" id="ARBA00022729"/>
    </source>
</evidence>
<keyword evidence="8" id="KW-1185">Reference proteome</keyword>
<evidence type="ECO:0000256" key="2">
    <source>
        <dbReference type="ARBA" id="ARBA00008973"/>
    </source>
</evidence>
<evidence type="ECO:0000256" key="1">
    <source>
        <dbReference type="ARBA" id="ARBA00004635"/>
    </source>
</evidence>
<evidence type="ECO:0000256" key="6">
    <source>
        <dbReference type="ARBA" id="ARBA00023288"/>
    </source>
</evidence>
<dbReference type="SUPFAM" id="SSF53850">
    <property type="entry name" value="Periplasmic binding protein-like II"/>
    <property type="match status" value="1"/>
</dbReference>
<organism evidence="7 8">
    <name type="scientific">Bradyrhizobium oligotrophicum S58</name>
    <dbReference type="NCBI Taxonomy" id="1245469"/>
    <lineage>
        <taxon>Bacteria</taxon>
        <taxon>Pseudomonadati</taxon>
        <taxon>Pseudomonadota</taxon>
        <taxon>Alphaproteobacteria</taxon>
        <taxon>Hyphomicrobiales</taxon>
        <taxon>Nitrobacteraceae</taxon>
        <taxon>Bradyrhizobium</taxon>
    </lineage>
</organism>
<gene>
    <name evidence="7" type="ORF">S58_45960</name>
</gene>
<dbReference type="Pfam" id="PF03180">
    <property type="entry name" value="Lipoprotein_9"/>
    <property type="match status" value="1"/>
</dbReference>
<evidence type="ECO:0000313" key="7">
    <source>
        <dbReference type="EMBL" id="BAM90580.1"/>
    </source>
</evidence>
<evidence type="ECO:0000313" key="8">
    <source>
        <dbReference type="Proteomes" id="UP000011841"/>
    </source>
</evidence>
<keyword evidence="3" id="KW-0732">Signal</keyword>
<dbReference type="eggNOG" id="COG1464">
    <property type="taxonomic scope" value="Bacteria"/>
</dbReference>
<evidence type="ECO:0000256" key="4">
    <source>
        <dbReference type="ARBA" id="ARBA00023136"/>
    </source>
</evidence>
<comment type="similarity">
    <text evidence="2">Belongs to the NlpA lipoprotein family.</text>
</comment>
<dbReference type="STRING" id="1245469.S58_45960"/>
<reference evidence="7 8" key="1">
    <citation type="journal article" date="2013" name="Appl. Environ. Microbiol.">
        <title>Genome analysis suggests that the soil oligotrophic bacterium Agromonas oligotrophica (Bradyrhizobium oligotrophicum) is a nitrogen-fixing symbiont of Aeschynomene indica.</title>
        <authorList>
            <person name="Okubo T."/>
            <person name="Fukushima S."/>
            <person name="Itakura M."/>
            <person name="Oshima K."/>
            <person name="Longtonglang A."/>
            <person name="Teaumroong N."/>
            <person name="Mitsui H."/>
            <person name="Hattori M."/>
            <person name="Hattori R."/>
            <person name="Hattori T."/>
            <person name="Minamisawa K."/>
        </authorList>
    </citation>
    <scope>NUCLEOTIDE SEQUENCE [LARGE SCALE GENOMIC DNA]</scope>
    <source>
        <strain evidence="7 8">S58</strain>
    </source>
</reference>
<protein>
    <submittedName>
        <fullName evidence="7">D-methionine ABC transporter protein, periplasmic binding protein</fullName>
    </submittedName>
</protein>
<proteinExistence type="inferred from homology"/>
<evidence type="ECO:0000256" key="5">
    <source>
        <dbReference type="ARBA" id="ARBA00023139"/>
    </source>
</evidence>
<dbReference type="PANTHER" id="PTHR30429:SF1">
    <property type="entry name" value="D-METHIONINE-BINDING LIPOPROTEIN METQ-RELATED"/>
    <property type="match status" value="1"/>
</dbReference>
<dbReference type="EMBL" id="AP012603">
    <property type="protein sequence ID" value="BAM90580.1"/>
    <property type="molecule type" value="Genomic_DNA"/>
</dbReference>
<accession>M4ZW72</accession>
<keyword evidence="6" id="KW-0449">Lipoprotein</keyword>
<dbReference type="GO" id="GO:0016020">
    <property type="term" value="C:membrane"/>
    <property type="evidence" value="ECO:0007669"/>
    <property type="project" value="UniProtKB-SubCell"/>
</dbReference>
<dbReference type="Proteomes" id="UP000011841">
    <property type="component" value="Chromosome"/>
</dbReference>
<dbReference type="PANTHER" id="PTHR30429">
    <property type="entry name" value="D-METHIONINE-BINDING LIPOPROTEIN METQ"/>
    <property type="match status" value="1"/>
</dbReference>
<dbReference type="Gene3D" id="3.40.190.10">
    <property type="entry name" value="Periplasmic binding protein-like II"/>
    <property type="match status" value="2"/>
</dbReference>
<dbReference type="AlphaFoldDB" id="M4ZW72"/>
<sequence length="105" mass="11650">MSPGVDSDNPKKLRFVELDAAQLPRALADVALVAINNNYAVQAGLNPAKDAIARENAEGPWLNIPAVREEDKDKAWVRQLIEAYQSEPVKAFLQTRFKGTYIAAW</sequence>
<dbReference type="KEGG" id="aol:S58_45960"/>
<dbReference type="HOGENOM" id="CLU_067080_4_0_5"/>
<dbReference type="PATRIC" id="fig|1245469.3.peg.4704"/>
<keyword evidence="4" id="KW-0472">Membrane</keyword>